<dbReference type="Gene3D" id="2.60.120.200">
    <property type="match status" value="1"/>
</dbReference>
<name>A0A8B8ASG1_CRAVI</name>
<dbReference type="KEGG" id="cvn:111104389"/>
<dbReference type="SUPFAM" id="SSF57424">
    <property type="entry name" value="LDL receptor-like module"/>
    <property type="match status" value="1"/>
</dbReference>
<keyword evidence="1 2" id="KW-1015">Disulfide bond</keyword>
<dbReference type="CDD" id="cd06263">
    <property type="entry name" value="MAM"/>
    <property type="match status" value="1"/>
</dbReference>
<dbReference type="PANTHER" id="PTHR23282">
    <property type="entry name" value="APICAL ENDOSOMAL GLYCOPROTEIN PRECURSOR"/>
    <property type="match status" value="1"/>
</dbReference>
<sequence length="242" mass="26609">MCLPDLSSCNSFVTFKCTSGACVSQSRVCDYSDDCGDNTDESNTTCNGYNRCNFEYGLCDWTQLTDDDLDWTLRKGPTPSASTGPSKDHTLNSNAGHYLYLETSSPVRQGQKARIASRAFQASTSQPYCQFRFFYFMYGRTVDNLTVYYRNQINGPLFKVLSVHGNVGAYYARQIVNIRSSAPFQVVVEATAGASYLSDIAIDDVSFSSDCHPYSGNLPMGTPATTVPLLSDHARADINVVT</sequence>
<dbReference type="SUPFAM" id="SSF49899">
    <property type="entry name" value="Concanavalin A-like lectins/glucanases"/>
    <property type="match status" value="1"/>
</dbReference>
<dbReference type="InterPro" id="IPR051560">
    <property type="entry name" value="MAM_domain-containing"/>
</dbReference>
<dbReference type="GeneID" id="111104389"/>
<comment type="caution">
    <text evidence="2">Lacks conserved residue(s) required for the propagation of feature annotation.</text>
</comment>
<evidence type="ECO:0000313" key="4">
    <source>
        <dbReference type="Proteomes" id="UP000694844"/>
    </source>
</evidence>
<dbReference type="Gene3D" id="4.10.400.10">
    <property type="entry name" value="Low-density Lipoprotein Receptor"/>
    <property type="match status" value="1"/>
</dbReference>
<accession>A0A8B8ASG1</accession>
<dbReference type="Pfam" id="PF00057">
    <property type="entry name" value="Ldl_recept_a"/>
    <property type="match status" value="1"/>
</dbReference>
<feature type="disulfide bond" evidence="2">
    <location>
        <begin position="17"/>
        <end position="35"/>
    </location>
</feature>
<evidence type="ECO:0000256" key="2">
    <source>
        <dbReference type="PROSITE-ProRule" id="PRU00124"/>
    </source>
</evidence>
<dbReference type="InterPro" id="IPR000998">
    <property type="entry name" value="MAM_dom"/>
</dbReference>
<dbReference type="Proteomes" id="UP000694844">
    <property type="component" value="Chromosome 1"/>
</dbReference>
<dbReference type="SMART" id="SM00192">
    <property type="entry name" value="LDLa"/>
    <property type="match status" value="1"/>
</dbReference>
<dbReference type="InterPro" id="IPR002172">
    <property type="entry name" value="LDrepeatLR_classA_rpt"/>
</dbReference>
<dbReference type="SMART" id="SM00137">
    <property type="entry name" value="MAM"/>
    <property type="match status" value="1"/>
</dbReference>
<dbReference type="PROSITE" id="PS50060">
    <property type="entry name" value="MAM_2"/>
    <property type="match status" value="1"/>
</dbReference>
<evidence type="ECO:0000259" key="3">
    <source>
        <dbReference type="PROSITE" id="PS50060"/>
    </source>
</evidence>
<gene>
    <name evidence="5" type="primary">LOC111104389</name>
</gene>
<dbReference type="CDD" id="cd00112">
    <property type="entry name" value="LDLa"/>
    <property type="match status" value="1"/>
</dbReference>
<dbReference type="Pfam" id="PF00629">
    <property type="entry name" value="MAM"/>
    <property type="match status" value="1"/>
</dbReference>
<protein>
    <submittedName>
        <fullName evidence="5">MAM and LDL-receptor class A domain-containing protein 1-like</fullName>
    </submittedName>
</protein>
<dbReference type="OrthoDB" id="6162141at2759"/>
<dbReference type="PROSITE" id="PS50068">
    <property type="entry name" value="LDLRA_2"/>
    <property type="match status" value="1"/>
</dbReference>
<dbReference type="InterPro" id="IPR013320">
    <property type="entry name" value="ConA-like_dom_sf"/>
</dbReference>
<dbReference type="PROSITE" id="PS01209">
    <property type="entry name" value="LDLRA_1"/>
    <property type="match status" value="1"/>
</dbReference>
<dbReference type="GO" id="GO:0016020">
    <property type="term" value="C:membrane"/>
    <property type="evidence" value="ECO:0007669"/>
    <property type="project" value="InterPro"/>
</dbReference>
<organism evidence="4 5">
    <name type="scientific">Crassostrea virginica</name>
    <name type="common">Eastern oyster</name>
    <dbReference type="NCBI Taxonomy" id="6565"/>
    <lineage>
        <taxon>Eukaryota</taxon>
        <taxon>Metazoa</taxon>
        <taxon>Spiralia</taxon>
        <taxon>Lophotrochozoa</taxon>
        <taxon>Mollusca</taxon>
        <taxon>Bivalvia</taxon>
        <taxon>Autobranchia</taxon>
        <taxon>Pteriomorphia</taxon>
        <taxon>Ostreida</taxon>
        <taxon>Ostreoidea</taxon>
        <taxon>Ostreidae</taxon>
        <taxon>Crassostrea</taxon>
    </lineage>
</organism>
<dbReference type="InterPro" id="IPR023415">
    <property type="entry name" value="LDLR_class-A_CS"/>
</dbReference>
<reference evidence="5" key="2">
    <citation type="submission" date="2025-08" db="UniProtKB">
        <authorList>
            <consortium name="RefSeq"/>
        </authorList>
    </citation>
    <scope>IDENTIFICATION</scope>
    <source>
        <tissue evidence="5">Whole sample</tissue>
    </source>
</reference>
<dbReference type="RefSeq" id="XP_022294016.1">
    <property type="nucleotide sequence ID" value="XM_022438308.1"/>
</dbReference>
<evidence type="ECO:0000256" key="1">
    <source>
        <dbReference type="ARBA" id="ARBA00023157"/>
    </source>
</evidence>
<reference evidence="4" key="1">
    <citation type="submission" date="2024-06" db="UniProtKB">
        <authorList>
            <consortium name="RefSeq"/>
        </authorList>
    </citation>
    <scope>NUCLEOTIDE SEQUENCE [LARGE SCALE GENOMIC DNA]</scope>
</reference>
<proteinExistence type="predicted"/>
<dbReference type="InterPro" id="IPR036055">
    <property type="entry name" value="LDL_receptor-like_sf"/>
</dbReference>
<dbReference type="PANTHER" id="PTHR23282:SF149">
    <property type="entry name" value="MAM DOMAIN-CONTAINING PROTEIN"/>
    <property type="match status" value="1"/>
</dbReference>
<keyword evidence="4" id="KW-1185">Reference proteome</keyword>
<evidence type="ECO:0000313" key="5">
    <source>
        <dbReference type="RefSeq" id="XP_022294016.1"/>
    </source>
</evidence>
<feature type="domain" description="MAM" evidence="3">
    <location>
        <begin position="50"/>
        <end position="213"/>
    </location>
</feature>
<dbReference type="AlphaFoldDB" id="A0A8B8ASG1"/>